<dbReference type="Gene3D" id="3.20.130.10">
    <property type="entry name" value="Fe-S hydro-lyase, tartrate dehydratase beta-type, catalytic domain"/>
    <property type="match status" value="1"/>
</dbReference>
<dbReference type="Pfam" id="PF05683">
    <property type="entry name" value="Fumerase_C"/>
    <property type="match status" value="1"/>
</dbReference>
<dbReference type="AlphaFoldDB" id="A0A7C3YZ95"/>
<evidence type="ECO:0000313" key="4">
    <source>
        <dbReference type="EMBL" id="HGF32786.1"/>
    </source>
</evidence>
<comment type="similarity">
    <text evidence="1">Belongs to the class-I fumarase family.</text>
</comment>
<evidence type="ECO:0000256" key="2">
    <source>
        <dbReference type="ARBA" id="ARBA00023239"/>
    </source>
</evidence>
<dbReference type="InterPro" id="IPR036660">
    <property type="entry name" value="Fe-S_hydroAse_TtdB_cat_sf"/>
</dbReference>
<protein>
    <submittedName>
        <fullName evidence="4">Fe-S-containing hydro-lyase</fullName>
    </submittedName>
</protein>
<dbReference type="EMBL" id="DTMF01000005">
    <property type="protein sequence ID" value="HGF32786.1"/>
    <property type="molecule type" value="Genomic_DNA"/>
</dbReference>
<dbReference type="InterPro" id="IPR004647">
    <property type="entry name" value="Fe-S_hydro-lyase_TtdB-typ_cat"/>
</dbReference>
<feature type="domain" description="Fe-S hydro-lyase tartrate dehydratase beta-type catalytic" evidence="3">
    <location>
        <begin position="3"/>
        <end position="177"/>
    </location>
</feature>
<evidence type="ECO:0000256" key="1">
    <source>
        <dbReference type="ARBA" id="ARBA00008876"/>
    </source>
</evidence>
<comment type="caution">
    <text evidence="4">The sequence shown here is derived from an EMBL/GenBank/DDBJ whole genome shotgun (WGS) entry which is preliminary data.</text>
</comment>
<dbReference type="PANTHER" id="PTHR43351">
    <property type="entry name" value="L(+)-TARTRATE DEHYDRATASE SUBUNIT BETA"/>
    <property type="match status" value="1"/>
</dbReference>
<gene>
    <name evidence="4" type="ORF">ENW96_00140</name>
</gene>
<keyword evidence="2 4" id="KW-0456">Lyase</keyword>
<reference evidence="4" key="1">
    <citation type="journal article" date="2020" name="mSystems">
        <title>Genome- and Community-Level Interaction Insights into Carbon Utilization and Element Cycling Functions of Hydrothermarchaeota in Hydrothermal Sediment.</title>
        <authorList>
            <person name="Zhou Z."/>
            <person name="Liu Y."/>
            <person name="Xu W."/>
            <person name="Pan J."/>
            <person name="Luo Z.H."/>
            <person name="Li M."/>
        </authorList>
    </citation>
    <scope>NUCLEOTIDE SEQUENCE [LARGE SCALE GENOMIC DNA]</scope>
    <source>
        <strain evidence="4">SpSt-897</strain>
    </source>
</reference>
<dbReference type="SUPFAM" id="SSF117457">
    <property type="entry name" value="FumA C-terminal domain-like"/>
    <property type="match status" value="1"/>
</dbReference>
<dbReference type="PANTHER" id="PTHR43351:SF2">
    <property type="entry name" value="L(+)-TARTRATE DEHYDRATASE SUBUNIT BETA-RELATED"/>
    <property type="match status" value="1"/>
</dbReference>
<name>A0A7C3YZ95_9BACT</name>
<evidence type="ECO:0000259" key="3">
    <source>
        <dbReference type="Pfam" id="PF05683"/>
    </source>
</evidence>
<sequence length="186" mass="20062">MSKKVRLTAPVTDDLVRSLVIGDQVLVNGIIYTARDAAHKRLMELLDAGQELPVDFKGQILYYVGPSPARPGRVIGAAGPTTSTRMDVYTPTMLKLGLKAMIGKGKRSPEVIAALREYTAVYLGATGGAGALISKCIKAAEVVAFPDLGPEAIHRLEVEDFPTIVINDCHGGDLYDRGRREYARLP</sequence>
<dbReference type="NCBIfam" id="NF005310">
    <property type="entry name" value="PRK06842.1"/>
    <property type="match status" value="1"/>
</dbReference>
<accession>A0A7C3YZ95</accession>
<organism evidence="4">
    <name type="scientific">Desulfobacca acetoxidans</name>
    <dbReference type="NCBI Taxonomy" id="60893"/>
    <lineage>
        <taxon>Bacteria</taxon>
        <taxon>Pseudomonadati</taxon>
        <taxon>Thermodesulfobacteriota</taxon>
        <taxon>Desulfobaccia</taxon>
        <taxon>Desulfobaccales</taxon>
        <taxon>Desulfobaccaceae</taxon>
        <taxon>Desulfobacca</taxon>
    </lineage>
</organism>
<dbReference type="NCBIfam" id="TIGR00723">
    <property type="entry name" value="ttdB_fumA_fumB"/>
    <property type="match status" value="1"/>
</dbReference>
<proteinExistence type="inferred from homology"/>
<dbReference type="GO" id="GO:0016836">
    <property type="term" value="F:hydro-lyase activity"/>
    <property type="evidence" value="ECO:0007669"/>
    <property type="project" value="InterPro"/>
</dbReference>